<dbReference type="Pfam" id="PF02613">
    <property type="entry name" value="Nitrate_red_del"/>
    <property type="match status" value="1"/>
</dbReference>
<dbReference type="GO" id="GO:0042128">
    <property type="term" value="P:nitrate assimilation"/>
    <property type="evidence" value="ECO:0007669"/>
    <property type="project" value="UniProtKB-KW"/>
</dbReference>
<comment type="caution">
    <text evidence="2">The sequence shown here is derived from an EMBL/GenBank/DDBJ whole genome shotgun (WGS) entry which is preliminary data.</text>
</comment>
<evidence type="ECO:0000313" key="3">
    <source>
        <dbReference type="Proteomes" id="UP000283576"/>
    </source>
</evidence>
<dbReference type="SUPFAM" id="SSF89155">
    <property type="entry name" value="TorD-like"/>
    <property type="match status" value="1"/>
</dbReference>
<dbReference type="InterPro" id="IPR020945">
    <property type="entry name" value="DMSO/NO3_reduct_chaperone"/>
</dbReference>
<dbReference type="EMBL" id="QXRZ01000002">
    <property type="protein sequence ID" value="RIL44111.1"/>
    <property type="molecule type" value="Genomic_DNA"/>
</dbReference>
<keyword evidence="1" id="KW-0534">Nitrate assimilation</keyword>
<dbReference type="GO" id="GO:0016530">
    <property type="term" value="F:metallochaperone activity"/>
    <property type="evidence" value="ECO:0007669"/>
    <property type="project" value="TreeGrafter"/>
</dbReference>
<accession>A0A2T4T0T8</accession>
<reference evidence="2 3" key="1">
    <citation type="journal article" date="2016" name="Front. Microbiol.">
        <title>Comprehensive Phylogenetic Analysis of Bovine Non-aureus Staphylococci Species Based on Whole-Genome Sequencing.</title>
        <authorList>
            <person name="Naushad S."/>
            <person name="Barkema H.W."/>
            <person name="Luby C."/>
            <person name="Condas L.A."/>
            <person name="Nobrega D.B."/>
            <person name="Carson D.A."/>
            <person name="De Buck J."/>
        </authorList>
    </citation>
    <scope>NUCLEOTIDE SEQUENCE [LARGE SCALE GENOMIC DNA]</scope>
    <source>
        <strain evidence="2 3">SNUC 1388</strain>
    </source>
</reference>
<dbReference type="InterPro" id="IPR036411">
    <property type="entry name" value="TorD-like_sf"/>
</dbReference>
<dbReference type="GO" id="GO:0051082">
    <property type="term" value="F:unfolded protein binding"/>
    <property type="evidence" value="ECO:0007669"/>
    <property type="project" value="InterPro"/>
</dbReference>
<name>A0A2T4T0T8_STAGA</name>
<dbReference type="PANTHER" id="PTHR43680">
    <property type="entry name" value="NITRATE REDUCTASE MOLYBDENUM COFACTOR ASSEMBLY CHAPERONE"/>
    <property type="match status" value="1"/>
</dbReference>
<dbReference type="GO" id="GO:0051131">
    <property type="term" value="P:chaperone-mediated protein complex assembly"/>
    <property type="evidence" value="ECO:0007669"/>
    <property type="project" value="InterPro"/>
</dbReference>
<organism evidence="2 3">
    <name type="scientific">Staphylococcus gallinarum</name>
    <dbReference type="NCBI Taxonomy" id="1293"/>
    <lineage>
        <taxon>Bacteria</taxon>
        <taxon>Bacillati</taxon>
        <taxon>Bacillota</taxon>
        <taxon>Bacilli</taxon>
        <taxon>Bacillales</taxon>
        <taxon>Staphylococcaceae</taxon>
        <taxon>Staphylococcus</taxon>
    </lineage>
</organism>
<dbReference type="Proteomes" id="UP000283576">
    <property type="component" value="Unassembled WGS sequence"/>
</dbReference>
<dbReference type="InterPro" id="IPR003765">
    <property type="entry name" value="NO3_reductase_chaperone_NarJ"/>
</dbReference>
<gene>
    <name evidence="2" type="primary">narJ</name>
    <name evidence="2" type="ORF">BUZ01_04650</name>
</gene>
<proteinExistence type="predicted"/>
<evidence type="ECO:0000313" key="2">
    <source>
        <dbReference type="EMBL" id="RIL44111.1"/>
    </source>
</evidence>
<evidence type="ECO:0000256" key="1">
    <source>
        <dbReference type="ARBA" id="ARBA00023063"/>
    </source>
</evidence>
<protein>
    <submittedName>
        <fullName evidence="2">Nitrate reductase molybdenum cofactor assembly chaperone</fullName>
    </submittedName>
</protein>
<dbReference type="NCBIfam" id="TIGR00684">
    <property type="entry name" value="narJ"/>
    <property type="match status" value="1"/>
</dbReference>
<dbReference type="PANTHER" id="PTHR43680:SF2">
    <property type="entry name" value="NITRATE REDUCTASE MOLYBDENUM COFACTOR ASSEMBLY CHAPERONE NARJ"/>
    <property type="match status" value="1"/>
</dbReference>
<sequence length="195" mass="23098">MGEYSVINFKLFEQYQTLLGYHAQLLDFPNKQTFKSETFKQIVDETQPSYEELKAFKAEIEQYSLIEVQQLYSDTFDFNKKAPLYMTYNKFDTQKERGQLLAKLKVLYEMFGLKMVDQELSDFLPLMLEFLSVANWNDDDRAIDNIEFVIMIIEDGTFAISEQLAESQNPYYYLIRSLRKTLKACIELEQMNEVK</sequence>
<dbReference type="Gene3D" id="1.10.3480.10">
    <property type="entry name" value="TorD-like"/>
    <property type="match status" value="1"/>
</dbReference>
<dbReference type="AlphaFoldDB" id="A0A2T4T0T8"/>